<evidence type="ECO:0000313" key="4">
    <source>
        <dbReference type="Proteomes" id="UP000003163"/>
    </source>
</evidence>
<dbReference type="SUPFAM" id="SSF50370">
    <property type="entry name" value="Ricin B-like lectins"/>
    <property type="match status" value="1"/>
</dbReference>
<feature type="compositionally biased region" description="Basic and acidic residues" evidence="1">
    <location>
        <begin position="213"/>
        <end position="224"/>
    </location>
</feature>
<dbReference type="InParanoid" id="J9D6T6"/>
<gene>
    <name evidence="3" type="ORF">EDEG_02187</name>
</gene>
<comment type="caution">
    <text evidence="3">The sequence shown here is derived from an EMBL/GenBank/DDBJ whole genome shotgun (WGS) entry which is preliminary data.</text>
</comment>
<sequence>MIAFLLLLISKGTVPPLLKIKTIDTEPKYIANHKNSIRAISRENINKENQEDIVFFDTFQADLVEMKGNSKVYHIRNGDKYLKRLSTDPGVIMSEGSGNAFSKWIFVDAGNGSFYIQSTNNLCLKVMSFNVETRSHALNASKCQKLNVQKFQIEIPVDDKKIIENPQLSPKISNESVQNESIASKIINEDQQQISGEKTSEEAVKIVESQNDNTEKAEDVKPAEEKEDFGNSTPNNNILITNKETNEATKPTENVADKIKSYEEEVFPKIHNKESNSEVKHRYNRMISEKDNSTDIDLNNNLDGLADQENSLKTKSDSDNQFEILRNTNLNSGDVTNKIPFTVKNNIQIYPGVIGLKKTPEKKSENIAFLIPFIKSNYLPHAKKRSISDINIDETSSIDDYFKKAERLHNILDESLPILENKFPDMKNKKTDIKRRNNSSKDTADSKIKYKKYKSGKKKICDTKTNDKPKNIHCSYKVFDLDGKNTKKTSSTKDSNSKGEDIKKHDLKDLLENIDNDNLVEETSNYEDSDDLSEVVDPILLLDKSKNLVQDTEDTNEHSNPALHKKMKCRSCRRTKWIAESFNPDD</sequence>
<reference evidence="3 4" key="1">
    <citation type="submission" date="2011-08" db="EMBL/GenBank/DDBJ databases">
        <authorList>
            <person name="Liu Z.J."/>
            <person name="Shi F.L."/>
            <person name="Lu J.Q."/>
            <person name="Li M."/>
            <person name="Wang Z.L."/>
        </authorList>
    </citation>
    <scope>NUCLEOTIDE SEQUENCE [LARGE SCALE GENOMIC DNA]</scope>
    <source>
        <strain evidence="3 4">USNM 41457</strain>
    </source>
</reference>
<dbReference type="CDD" id="cd00161">
    <property type="entry name" value="beta-trefoil_Ricin-like"/>
    <property type="match status" value="1"/>
</dbReference>
<dbReference type="InterPro" id="IPR035992">
    <property type="entry name" value="Ricin_B-like_lectins"/>
</dbReference>
<proteinExistence type="predicted"/>
<feature type="signal peptide" evidence="2">
    <location>
        <begin position="1"/>
        <end position="19"/>
    </location>
</feature>
<dbReference type="EMBL" id="AFBI03000036">
    <property type="protein sequence ID" value="EJW03491.1"/>
    <property type="molecule type" value="Genomic_DNA"/>
</dbReference>
<evidence type="ECO:0000313" key="3">
    <source>
        <dbReference type="EMBL" id="EJW03491.1"/>
    </source>
</evidence>
<feature type="region of interest" description="Disordered" evidence="1">
    <location>
        <begin position="427"/>
        <end position="446"/>
    </location>
</feature>
<protein>
    <recommendedName>
        <fullName evidence="5">Ricin B lectin domain-containing protein</fullName>
    </recommendedName>
</protein>
<dbReference type="Proteomes" id="UP000003163">
    <property type="component" value="Unassembled WGS sequence"/>
</dbReference>
<name>J9D6T6_EDHAE</name>
<accession>J9D6T6</accession>
<evidence type="ECO:0000256" key="1">
    <source>
        <dbReference type="SAM" id="MobiDB-lite"/>
    </source>
</evidence>
<dbReference type="AlphaFoldDB" id="J9D6T6"/>
<keyword evidence="2" id="KW-0732">Signal</keyword>
<evidence type="ECO:0008006" key="5">
    <source>
        <dbReference type="Google" id="ProtNLM"/>
    </source>
</evidence>
<feature type="chain" id="PRO_5003822981" description="Ricin B lectin domain-containing protein" evidence="2">
    <location>
        <begin position="20"/>
        <end position="586"/>
    </location>
</feature>
<reference evidence="4" key="2">
    <citation type="submission" date="2015-07" db="EMBL/GenBank/DDBJ databases">
        <title>Contrasting host-pathogen interactions and genome evolution in two generalist and specialist microsporidian pathogens of mosquitoes.</title>
        <authorList>
            <consortium name="The Broad Institute Genomics Platform"/>
            <consortium name="The Broad Institute Genome Sequencing Center for Infectious Disease"/>
            <person name="Cuomo C.A."/>
            <person name="Sanscrainte N.D."/>
            <person name="Goldberg J.M."/>
            <person name="Heiman D."/>
            <person name="Young S."/>
            <person name="Zeng Q."/>
            <person name="Becnel J.J."/>
            <person name="Birren B.W."/>
        </authorList>
    </citation>
    <scope>NUCLEOTIDE SEQUENCE [LARGE SCALE GENOMIC DNA]</scope>
    <source>
        <strain evidence="4">USNM 41457</strain>
    </source>
</reference>
<feature type="region of interest" description="Disordered" evidence="1">
    <location>
        <begin position="208"/>
        <end position="238"/>
    </location>
</feature>
<keyword evidence="4" id="KW-1185">Reference proteome</keyword>
<dbReference type="HOGENOM" id="CLU_465418_0_0_1"/>
<evidence type="ECO:0000256" key="2">
    <source>
        <dbReference type="SAM" id="SignalP"/>
    </source>
</evidence>
<organism evidence="3 4">
    <name type="scientific">Edhazardia aedis (strain USNM 41457)</name>
    <name type="common">Microsporidian parasite</name>
    <dbReference type="NCBI Taxonomy" id="1003232"/>
    <lineage>
        <taxon>Eukaryota</taxon>
        <taxon>Fungi</taxon>
        <taxon>Fungi incertae sedis</taxon>
        <taxon>Microsporidia</taxon>
        <taxon>Edhazardia</taxon>
    </lineage>
</organism>
<dbReference type="VEuPathDB" id="MicrosporidiaDB:EDEG_02187"/>
<dbReference type="Gene3D" id="2.80.10.50">
    <property type="match status" value="1"/>
</dbReference>